<evidence type="ECO:0000313" key="2">
    <source>
        <dbReference type="Proteomes" id="UP001187143"/>
    </source>
</evidence>
<accession>A0AAE4RI70</accession>
<sequence length="108" mass="12306">MSDTEYWEQWCGSTVPPVQRIKRHAKIRHVNGIRWITYPDEINGAKVTIDMPVNAYTKSCDLGRHDQCPHRLGGPQEGGVTLKVSLPGFTWRCGCPCHRDPFRAGRLF</sequence>
<comment type="caution">
    <text evidence="1">The sequence shown here is derived from an EMBL/GenBank/DDBJ whole genome shotgun (WGS) entry which is preliminary data.</text>
</comment>
<organism evidence="1 2">
    <name type="scientific">Mycobacterium intracellulare</name>
    <dbReference type="NCBI Taxonomy" id="1767"/>
    <lineage>
        <taxon>Bacteria</taxon>
        <taxon>Bacillati</taxon>
        <taxon>Actinomycetota</taxon>
        <taxon>Actinomycetes</taxon>
        <taxon>Mycobacteriales</taxon>
        <taxon>Mycobacteriaceae</taxon>
        <taxon>Mycobacterium</taxon>
        <taxon>Mycobacterium avium complex (MAC)</taxon>
    </lineage>
</organism>
<evidence type="ECO:0000313" key="1">
    <source>
        <dbReference type="EMBL" id="MDV7016306.1"/>
    </source>
</evidence>
<reference evidence="1" key="1">
    <citation type="submission" date="2023-10" db="EMBL/GenBank/DDBJ databases">
        <title>Characterization and genome sequence of Mycobacterium intracellulare ABSURDO, a novel pathogenic isolate with three colony morphotypes that vary in growth and acid-fastness.</title>
        <authorList>
            <person name="Jude B.A."/>
            <person name="Robinson R.T."/>
        </authorList>
    </citation>
    <scope>NUCLEOTIDE SEQUENCE</scope>
    <source>
        <strain evidence="1">ABSURDO Component B</strain>
    </source>
</reference>
<dbReference type="Proteomes" id="UP001187143">
    <property type="component" value="Unassembled WGS sequence"/>
</dbReference>
<dbReference type="RefSeq" id="WP_317728871.1">
    <property type="nucleotide sequence ID" value="NZ_JAWLLC010000082.1"/>
</dbReference>
<name>A0AAE4RI70_MYCIT</name>
<proteinExistence type="predicted"/>
<gene>
    <name evidence="1" type="ORF">R4F53_29050</name>
</gene>
<dbReference type="EMBL" id="JAWLLD010000105">
    <property type="protein sequence ID" value="MDV7016306.1"/>
    <property type="molecule type" value="Genomic_DNA"/>
</dbReference>
<protein>
    <submittedName>
        <fullName evidence="1">Uncharacterized protein</fullName>
    </submittedName>
</protein>
<dbReference type="AlphaFoldDB" id="A0AAE4RI70"/>